<dbReference type="Gene3D" id="3.40.630.30">
    <property type="match status" value="1"/>
</dbReference>
<evidence type="ECO:0000259" key="1">
    <source>
        <dbReference type="PROSITE" id="PS51186"/>
    </source>
</evidence>
<dbReference type="EMBL" id="JAXOFX010000001">
    <property type="protein sequence ID" value="MDZ5470503.1"/>
    <property type="molecule type" value="Genomic_DNA"/>
</dbReference>
<proteinExistence type="predicted"/>
<accession>A0ABU5ITQ5</accession>
<dbReference type="RefSeq" id="WP_322444802.1">
    <property type="nucleotide sequence ID" value="NZ_JAXOFX010000001.1"/>
</dbReference>
<dbReference type="PROSITE" id="PS51186">
    <property type="entry name" value="GNAT"/>
    <property type="match status" value="1"/>
</dbReference>
<organism evidence="2 3">
    <name type="scientific">Robertmurraya mangrovi</name>
    <dbReference type="NCBI Taxonomy" id="3098077"/>
    <lineage>
        <taxon>Bacteria</taxon>
        <taxon>Bacillati</taxon>
        <taxon>Bacillota</taxon>
        <taxon>Bacilli</taxon>
        <taxon>Bacillales</taxon>
        <taxon>Bacillaceae</taxon>
        <taxon>Robertmurraya</taxon>
    </lineage>
</organism>
<keyword evidence="3" id="KW-1185">Reference proteome</keyword>
<dbReference type="InterPro" id="IPR000182">
    <property type="entry name" value="GNAT_dom"/>
</dbReference>
<dbReference type="CDD" id="cd04301">
    <property type="entry name" value="NAT_SF"/>
    <property type="match status" value="1"/>
</dbReference>
<comment type="caution">
    <text evidence="2">The sequence shown here is derived from an EMBL/GenBank/DDBJ whole genome shotgun (WGS) entry which is preliminary data.</text>
</comment>
<sequence>MQYTKVEQVEKSKLLHFFTEHWGSPKMVISSGVYECDSLPGYVCLSDKQEVIGLVTFVDRGNEREIISLDSILENKGIGSNLMELAETDAKQANMDKITLITSNDNINAIKFYQKRGYRIVQVLCDAIDEARKIKPSIPLIGYHGIPIKDELVLEKMI</sequence>
<name>A0ABU5ITQ5_9BACI</name>
<gene>
    <name evidence="2" type="ORF">SM124_01955</name>
</gene>
<dbReference type="Proteomes" id="UP001290455">
    <property type="component" value="Unassembled WGS sequence"/>
</dbReference>
<feature type="domain" description="N-acetyltransferase" evidence="1">
    <location>
        <begin position="1"/>
        <end position="135"/>
    </location>
</feature>
<dbReference type="InterPro" id="IPR016181">
    <property type="entry name" value="Acyl_CoA_acyltransferase"/>
</dbReference>
<reference evidence="2 3" key="1">
    <citation type="submission" date="2023-11" db="EMBL/GenBank/DDBJ databases">
        <title>Bacillus jintuensis, isolated from a mudflat on the Beibu Gulf coast.</title>
        <authorList>
            <person name="Li M."/>
        </authorList>
    </citation>
    <scope>NUCLEOTIDE SEQUENCE [LARGE SCALE GENOMIC DNA]</scope>
    <source>
        <strain evidence="2 3">31A1R</strain>
    </source>
</reference>
<evidence type="ECO:0000313" key="2">
    <source>
        <dbReference type="EMBL" id="MDZ5470503.1"/>
    </source>
</evidence>
<dbReference type="Pfam" id="PF00583">
    <property type="entry name" value="Acetyltransf_1"/>
    <property type="match status" value="1"/>
</dbReference>
<dbReference type="SUPFAM" id="SSF55729">
    <property type="entry name" value="Acyl-CoA N-acyltransferases (Nat)"/>
    <property type="match status" value="1"/>
</dbReference>
<evidence type="ECO:0000313" key="3">
    <source>
        <dbReference type="Proteomes" id="UP001290455"/>
    </source>
</evidence>
<protein>
    <submittedName>
        <fullName evidence="2">GNAT family N-acetyltransferase</fullName>
    </submittedName>
</protein>